<protein>
    <submittedName>
        <fullName evidence="3">DUF4157 domain-containing protein</fullName>
    </submittedName>
</protein>
<name>A0A9X5CIL0_9ACTN</name>
<feature type="region of interest" description="Disordered" evidence="1">
    <location>
        <begin position="1"/>
        <end position="42"/>
    </location>
</feature>
<organism evidence="3 4">
    <name type="scientific">Actinospica acidiphila</name>
    <dbReference type="NCBI Taxonomy" id="304899"/>
    <lineage>
        <taxon>Bacteria</taxon>
        <taxon>Bacillati</taxon>
        <taxon>Actinomycetota</taxon>
        <taxon>Actinomycetes</taxon>
        <taxon>Catenulisporales</taxon>
        <taxon>Actinospicaceae</taxon>
        <taxon>Actinospica</taxon>
    </lineage>
</organism>
<evidence type="ECO:0000313" key="4">
    <source>
        <dbReference type="Proteomes" id="UP000471745"/>
    </source>
</evidence>
<dbReference type="Pfam" id="PF13699">
    <property type="entry name" value="eCIS_core"/>
    <property type="match status" value="1"/>
</dbReference>
<keyword evidence="4" id="KW-1185">Reference proteome</keyword>
<proteinExistence type="predicted"/>
<accession>A0A9X5CIL0</accession>
<feature type="region of interest" description="Disordered" evidence="1">
    <location>
        <begin position="513"/>
        <end position="533"/>
    </location>
</feature>
<feature type="domain" description="eCIS core" evidence="2">
    <location>
        <begin position="98"/>
        <end position="169"/>
    </location>
</feature>
<reference evidence="3 4" key="1">
    <citation type="submission" date="2020-01" db="EMBL/GenBank/DDBJ databases">
        <title>Insect and environment-associated Actinomycetes.</title>
        <authorList>
            <person name="Currrie C."/>
            <person name="Chevrette M."/>
            <person name="Carlson C."/>
            <person name="Stubbendieck R."/>
            <person name="Wendt-Pienkowski E."/>
        </authorList>
    </citation>
    <scope>NUCLEOTIDE SEQUENCE [LARGE SCALE GENOMIC DNA]</scope>
    <source>
        <strain evidence="3 4">SID8189</strain>
    </source>
</reference>
<evidence type="ECO:0000313" key="3">
    <source>
        <dbReference type="EMBL" id="NEC48563.1"/>
    </source>
</evidence>
<sequence length="533" mass="57417">MCPPSRGAPVRGQEDRQNQARTPGARPSKPRAEAGRPAGTTAARLLALQRTAGNAAVARAVAEERHRHNANCGHAPEQEAPSVQRSAVHQVLRGAGQPLDTPLRTEMEARLGADFGDVRLHTDAVAQRSAEEIGARAYTSGSHVVVGRDGLDKHTLAHELTHVVQQRQGPVDGHDHGGGLKVSDPGDRFEREAEENARRVMSGAPPALSEAAGTAGAQGLQRAVDTGAPRVQRVPETAEAAAPGFRQTKPTAEEDRDVTLRMLDRMSRIALDTIRATNGQFVDKKKNPVRSVKKITPHLAVSLEQDGYLAIAGNTGDKKVTENDKKVVEAELARFVNGSDEVARAEDAQRSRAGRDRTKVRALVEGSYLGEHSGAGGLVAVKRAMEGGKVRWYAVGGASAPNTSQHGEMTVLGQHVAKWLSNPRAKDEAPEKVMMGGVKLACACCEWAFQAVNEHIGRATGYEVVAAGAHGQFFPGWLMPEWMREHEAVVNAVREKAEANGKELTEQWVIEGEMSTERVTHDPDDSASEWEER</sequence>
<gene>
    <name evidence="3" type="ORF">G3I18_08215</name>
</gene>
<dbReference type="EMBL" id="JAAGNA010000280">
    <property type="protein sequence ID" value="NEC48563.1"/>
    <property type="molecule type" value="Genomic_DNA"/>
</dbReference>
<dbReference type="InterPro" id="IPR025295">
    <property type="entry name" value="eCIS_core_dom"/>
</dbReference>
<evidence type="ECO:0000259" key="2">
    <source>
        <dbReference type="Pfam" id="PF13699"/>
    </source>
</evidence>
<feature type="compositionally biased region" description="Basic and acidic residues" evidence="1">
    <location>
        <begin position="172"/>
        <end position="198"/>
    </location>
</feature>
<dbReference type="Proteomes" id="UP000471745">
    <property type="component" value="Unassembled WGS sequence"/>
</dbReference>
<evidence type="ECO:0000256" key="1">
    <source>
        <dbReference type="SAM" id="MobiDB-lite"/>
    </source>
</evidence>
<feature type="compositionally biased region" description="Basic and acidic residues" evidence="1">
    <location>
        <begin position="515"/>
        <end position="524"/>
    </location>
</feature>
<comment type="caution">
    <text evidence="3">The sequence shown here is derived from an EMBL/GenBank/DDBJ whole genome shotgun (WGS) entry which is preliminary data.</text>
</comment>
<feature type="region of interest" description="Disordered" evidence="1">
    <location>
        <begin position="168"/>
        <end position="221"/>
    </location>
</feature>
<dbReference type="AlphaFoldDB" id="A0A9X5CIL0"/>